<sequence>MPSSYADFIPQIFGLVRRVPGVRVGGPDRRILLCLERDAMLDARQARTQPGRAIIHSRRRPLKCRGFVGERWREESGELSAEEGRRRQGPAEVKRAQLIKTRFSPQLLKVTGATVR</sequence>
<proteinExistence type="predicted"/>
<dbReference type="Proteomes" id="UP001157502">
    <property type="component" value="Chromosome 24"/>
</dbReference>
<evidence type="ECO:0000313" key="2">
    <source>
        <dbReference type="Proteomes" id="UP001157502"/>
    </source>
</evidence>
<protein>
    <submittedName>
        <fullName evidence="1">Uncharacterized protein</fullName>
    </submittedName>
</protein>
<dbReference type="EMBL" id="CM055751">
    <property type="protein sequence ID" value="KAJ7993072.1"/>
    <property type="molecule type" value="Genomic_DNA"/>
</dbReference>
<keyword evidence="2" id="KW-1185">Reference proteome</keyword>
<comment type="caution">
    <text evidence="1">The sequence shown here is derived from an EMBL/GenBank/DDBJ whole genome shotgun (WGS) entry which is preliminary data.</text>
</comment>
<organism evidence="1 2">
    <name type="scientific">Dallia pectoralis</name>
    <name type="common">Alaska blackfish</name>
    <dbReference type="NCBI Taxonomy" id="75939"/>
    <lineage>
        <taxon>Eukaryota</taxon>
        <taxon>Metazoa</taxon>
        <taxon>Chordata</taxon>
        <taxon>Craniata</taxon>
        <taxon>Vertebrata</taxon>
        <taxon>Euteleostomi</taxon>
        <taxon>Actinopterygii</taxon>
        <taxon>Neopterygii</taxon>
        <taxon>Teleostei</taxon>
        <taxon>Protacanthopterygii</taxon>
        <taxon>Esociformes</taxon>
        <taxon>Umbridae</taxon>
        <taxon>Dallia</taxon>
    </lineage>
</organism>
<evidence type="ECO:0000313" key="1">
    <source>
        <dbReference type="EMBL" id="KAJ7993072.1"/>
    </source>
</evidence>
<gene>
    <name evidence="1" type="ORF">DPEC_G00268640</name>
</gene>
<name>A0ACC2FP32_DALPE</name>
<reference evidence="1" key="1">
    <citation type="submission" date="2021-05" db="EMBL/GenBank/DDBJ databases">
        <authorList>
            <person name="Pan Q."/>
            <person name="Jouanno E."/>
            <person name="Zahm M."/>
            <person name="Klopp C."/>
            <person name="Cabau C."/>
            <person name="Louis A."/>
            <person name="Berthelot C."/>
            <person name="Parey E."/>
            <person name="Roest Crollius H."/>
            <person name="Montfort J."/>
            <person name="Robinson-Rechavi M."/>
            <person name="Bouchez O."/>
            <person name="Lampietro C."/>
            <person name="Lopez Roques C."/>
            <person name="Donnadieu C."/>
            <person name="Postlethwait J."/>
            <person name="Bobe J."/>
            <person name="Dillon D."/>
            <person name="Chandos A."/>
            <person name="von Hippel F."/>
            <person name="Guiguen Y."/>
        </authorList>
    </citation>
    <scope>NUCLEOTIDE SEQUENCE</scope>
    <source>
        <strain evidence="1">YG-Jan2019</strain>
    </source>
</reference>
<accession>A0ACC2FP32</accession>